<dbReference type="SUPFAM" id="SSF53613">
    <property type="entry name" value="Ribokinase-like"/>
    <property type="match status" value="1"/>
</dbReference>
<comment type="pathway">
    <text evidence="1">Cofactor biosynthesis; thiamine diphosphate biosynthesis.</text>
</comment>
<dbReference type="InterPro" id="IPR013749">
    <property type="entry name" value="PM/HMP-P_kinase-1"/>
</dbReference>
<dbReference type="FunFam" id="3.40.1190.20:FF:000003">
    <property type="entry name" value="Phosphomethylpyrimidine kinase ThiD"/>
    <property type="match status" value="1"/>
</dbReference>
<dbReference type="AlphaFoldDB" id="A0A6M1RCY6"/>
<dbReference type="EC" id="2.7.1.49" evidence="2"/>
<organism evidence="8 9">
    <name type="scientific">Limisphaera ngatamarikiensis</name>
    <dbReference type="NCBI Taxonomy" id="1324935"/>
    <lineage>
        <taxon>Bacteria</taxon>
        <taxon>Pseudomonadati</taxon>
        <taxon>Verrucomicrobiota</taxon>
        <taxon>Verrucomicrobiia</taxon>
        <taxon>Limisphaerales</taxon>
        <taxon>Limisphaeraceae</taxon>
        <taxon>Limisphaera</taxon>
    </lineage>
</organism>
<evidence type="ECO:0000259" key="7">
    <source>
        <dbReference type="Pfam" id="PF08543"/>
    </source>
</evidence>
<protein>
    <recommendedName>
        <fullName evidence="2">hydroxymethylpyrimidine kinase</fullName>
        <ecNumber evidence="2">2.7.1.49</ecNumber>
    </recommendedName>
</protein>
<dbReference type="GO" id="GO:0005829">
    <property type="term" value="C:cytosol"/>
    <property type="evidence" value="ECO:0007669"/>
    <property type="project" value="TreeGrafter"/>
</dbReference>
<dbReference type="PANTHER" id="PTHR20858:SF17">
    <property type="entry name" value="HYDROXYMETHYLPYRIMIDINE_PHOSPHOMETHYLPYRIMIDINE KINASE THI20-RELATED"/>
    <property type="match status" value="1"/>
</dbReference>
<dbReference type="InterPro" id="IPR004399">
    <property type="entry name" value="HMP/HMP-P_kinase_dom"/>
</dbReference>
<evidence type="ECO:0000313" key="8">
    <source>
        <dbReference type="EMBL" id="NGO37958.1"/>
    </source>
</evidence>
<dbReference type="GO" id="GO:0009228">
    <property type="term" value="P:thiamine biosynthetic process"/>
    <property type="evidence" value="ECO:0007669"/>
    <property type="project" value="InterPro"/>
</dbReference>
<evidence type="ECO:0000256" key="3">
    <source>
        <dbReference type="ARBA" id="ARBA00022679"/>
    </source>
</evidence>
<evidence type="ECO:0000313" key="9">
    <source>
        <dbReference type="Proteomes" id="UP000477311"/>
    </source>
</evidence>
<evidence type="ECO:0000256" key="4">
    <source>
        <dbReference type="ARBA" id="ARBA00022741"/>
    </source>
</evidence>
<keyword evidence="6" id="KW-0067">ATP-binding</keyword>
<dbReference type="PANTHER" id="PTHR20858">
    <property type="entry name" value="PHOSPHOMETHYLPYRIMIDINE KINASE"/>
    <property type="match status" value="1"/>
</dbReference>
<feature type="domain" description="Pyridoxamine kinase/Phosphomethylpyrimidine kinase" evidence="7">
    <location>
        <begin position="17"/>
        <end position="253"/>
    </location>
</feature>
<accession>A0A6M1RCY6</accession>
<dbReference type="Proteomes" id="UP000477311">
    <property type="component" value="Unassembled WGS sequence"/>
</dbReference>
<dbReference type="InterPro" id="IPR029056">
    <property type="entry name" value="Ribokinase-like"/>
</dbReference>
<name>A0A6M1RCY6_9BACT</name>
<dbReference type="GO" id="GO:0008902">
    <property type="term" value="F:hydroxymethylpyrimidine kinase activity"/>
    <property type="evidence" value="ECO:0007669"/>
    <property type="project" value="UniProtKB-EC"/>
</dbReference>
<proteinExistence type="predicted"/>
<evidence type="ECO:0000256" key="1">
    <source>
        <dbReference type="ARBA" id="ARBA00004948"/>
    </source>
</evidence>
<evidence type="ECO:0000256" key="5">
    <source>
        <dbReference type="ARBA" id="ARBA00022777"/>
    </source>
</evidence>
<keyword evidence="3 8" id="KW-0808">Transferase</keyword>
<evidence type="ECO:0000256" key="6">
    <source>
        <dbReference type="ARBA" id="ARBA00022840"/>
    </source>
</evidence>
<keyword evidence="5 8" id="KW-0418">Kinase</keyword>
<dbReference type="NCBIfam" id="TIGR00097">
    <property type="entry name" value="HMP-P_kinase"/>
    <property type="match status" value="1"/>
</dbReference>
<dbReference type="GO" id="GO:0005524">
    <property type="term" value="F:ATP binding"/>
    <property type="evidence" value="ECO:0007669"/>
    <property type="project" value="UniProtKB-KW"/>
</dbReference>
<dbReference type="Gene3D" id="3.40.1190.20">
    <property type="match status" value="1"/>
</dbReference>
<dbReference type="GO" id="GO:0008972">
    <property type="term" value="F:phosphomethylpyrimidine kinase activity"/>
    <property type="evidence" value="ECO:0007669"/>
    <property type="project" value="InterPro"/>
</dbReference>
<dbReference type="EMBL" id="JAAKYA010000006">
    <property type="protein sequence ID" value="NGO37958.1"/>
    <property type="molecule type" value="Genomic_DNA"/>
</dbReference>
<dbReference type="CDD" id="cd01169">
    <property type="entry name" value="HMPP_kinase"/>
    <property type="match status" value="1"/>
</dbReference>
<gene>
    <name evidence="8" type="primary">thiD</name>
    <name evidence="8" type="ORF">G4L39_00875</name>
</gene>
<comment type="caution">
    <text evidence="8">The sequence shown here is derived from an EMBL/GenBank/DDBJ whole genome shotgun (WGS) entry which is preliminary data.</text>
</comment>
<keyword evidence="9" id="KW-1185">Reference proteome</keyword>
<reference evidence="8 9" key="1">
    <citation type="submission" date="2020-02" db="EMBL/GenBank/DDBJ databases">
        <title>Draft genome sequence of Limisphaera ngatamarikiensis NGM72.4T, a thermophilic Verrucomicrobia grouped in subdivision 3.</title>
        <authorList>
            <person name="Carere C.R."/>
            <person name="Steen J."/>
            <person name="Hugenholtz P."/>
            <person name="Stott M.B."/>
        </authorList>
    </citation>
    <scope>NUCLEOTIDE SEQUENCE [LARGE SCALE GENOMIC DNA]</scope>
    <source>
        <strain evidence="8 9">NGM72.4</strain>
    </source>
</reference>
<evidence type="ECO:0000256" key="2">
    <source>
        <dbReference type="ARBA" id="ARBA00012135"/>
    </source>
</evidence>
<dbReference type="Pfam" id="PF08543">
    <property type="entry name" value="Phos_pyr_kin"/>
    <property type="match status" value="1"/>
</dbReference>
<sequence length="263" mass="27996">MNSPVTRPIALTVAGSDSGGGAGIQADLKTFAALKVHGTTVITCVTAQNPREVRAVQALRPSMVRAQLEAVCAELPPAAIKTGMLYSASIIQVVARFRFPGDPPLVVDPVMVATSGAPLLRPEAMQVLTRRLLPRATLITPNLPEAELLVGRRLQEVEDLREAARTLRQRYGCAVLIKGGHLGRVESALDLFYDGEQELLLEAPRIAGRHTHGTGCTYAAAITACLARGDSLVRAVQRAKTFVTRAIAGAYRAARHDVLLPGA</sequence>
<dbReference type="RefSeq" id="WP_165105216.1">
    <property type="nucleotide sequence ID" value="NZ_JAAKYA010000006.1"/>
</dbReference>
<keyword evidence="4" id="KW-0547">Nucleotide-binding</keyword>